<dbReference type="EMBL" id="GL451549">
    <property type="protein sequence ID" value="EFN79066.1"/>
    <property type="molecule type" value="Genomic_DNA"/>
</dbReference>
<feature type="non-terminal residue" evidence="1">
    <location>
        <position position="43"/>
    </location>
</feature>
<organism evidence="2">
    <name type="scientific">Harpegnathos saltator</name>
    <name type="common">Jerdon's jumping ant</name>
    <dbReference type="NCBI Taxonomy" id="610380"/>
    <lineage>
        <taxon>Eukaryota</taxon>
        <taxon>Metazoa</taxon>
        <taxon>Ecdysozoa</taxon>
        <taxon>Arthropoda</taxon>
        <taxon>Hexapoda</taxon>
        <taxon>Insecta</taxon>
        <taxon>Pterygota</taxon>
        <taxon>Neoptera</taxon>
        <taxon>Endopterygota</taxon>
        <taxon>Hymenoptera</taxon>
        <taxon>Apocrita</taxon>
        <taxon>Aculeata</taxon>
        <taxon>Formicoidea</taxon>
        <taxon>Formicidae</taxon>
        <taxon>Ponerinae</taxon>
        <taxon>Ponerini</taxon>
        <taxon>Harpegnathos</taxon>
    </lineage>
</organism>
<dbReference type="InParanoid" id="E2BZ27"/>
<dbReference type="InterPro" id="IPR036397">
    <property type="entry name" value="RNaseH_sf"/>
</dbReference>
<name>E2BZ27_HARSA</name>
<evidence type="ECO:0008006" key="3">
    <source>
        <dbReference type="Google" id="ProtNLM"/>
    </source>
</evidence>
<gene>
    <name evidence="1" type="ORF">EAI_03850</name>
</gene>
<sequence length="43" mass="5056">YKDFLKNHLPILLDNGPLMIRQNIYSMHDGASPHFSRIARDFL</sequence>
<dbReference type="Gene3D" id="3.30.420.10">
    <property type="entry name" value="Ribonuclease H-like superfamily/Ribonuclease H"/>
    <property type="match status" value="1"/>
</dbReference>
<dbReference type="AlphaFoldDB" id="E2BZ27"/>
<proteinExistence type="predicted"/>
<reference evidence="1 2" key="1">
    <citation type="journal article" date="2010" name="Science">
        <title>Genomic comparison of the ants Camponotus floridanus and Harpegnathos saltator.</title>
        <authorList>
            <person name="Bonasio R."/>
            <person name="Zhang G."/>
            <person name="Ye C."/>
            <person name="Mutti N.S."/>
            <person name="Fang X."/>
            <person name="Qin N."/>
            <person name="Donahue G."/>
            <person name="Yang P."/>
            <person name="Li Q."/>
            <person name="Li C."/>
            <person name="Zhang P."/>
            <person name="Huang Z."/>
            <person name="Berger S.L."/>
            <person name="Reinberg D."/>
            <person name="Wang J."/>
            <person name="Liebig J."/>
        </authorList>
    </citation>
    <scope>NUCLEOTIDE SEQUENCE [LARGE SCALE GENOMIC DNA]</scope>
    <source>
        <strain evidence="1 2">R22 G/1</strain>
    </source>
</reference>
<dbReference type="GO" id="GO:0003676">
    <property type="term" value="F:nucleic acid binding"/>
    <property type="evidence" value="ECO:0007669"/>
    <property type="project" value="InterPro"/>
</dbReference>
<keyword evidence="2" id="KW-1185">Reference proteome</keyword>
<accession>E2BZ27</accession>
<evidence type="ECO:0000313" key="2">
    <source>
        <dbReference type="Proteomes" id="UP000008237"/>
    </source>
</evidence>
<protein>
    <recommendedName>
        <fullName evidence="3">Histone-lysine N-methyltransferase SETMAR</fullName>
    </recommendedName>
</protein>
<dbReference type="Proteomes" id="UP000008237">
    <property type="component" value="Unassembled WGS sequence"/>
</dbReference>
<evidence type="ECO:0000313" key="1">
    <source>
        <dbReference type="EMBL" id="EFN79066.1"/>
    </source>
</evidence>
<feature type="non-terminal residue" evidence="1">
    <location>
        <position position="1"/>
    </location>
</feature>